<dbReference type="InterPro" id="IPR014025">
    <property type="entry name" value="Glutaredoxin_subgr"/>
</dbReference>
<dbReference type="Pfam" id="PF00462">
    <property type="entry name" value="Glutaredoxin"/>
    <property type="match status" value="1"/>
</dbReference>
<evidence type="ECO:0000313" key="4">
    <source>
        <dbReference type="Proteomes" id="UP000007264"/>
    </source>
</evidence>
<dbReference type="STRING" id="574566.I0Z428"/>
<feature type="region of interest" description="Disordered" evidence="1">
    <location>
        <begin position="187"/>
        <end position="220"/>
    </location>
</feature>
<accession>I0Z428</accession>
<dbReference type="EMBL" id="AGSI01000004">
    <property type="protein sequence ID" value="EIE25397.1"/>
    <property type="molecule type" value="Genomic_DNA"/>
</dbReference>
<evidence type="ECO:0000313" key="3">
    <source>
        <dbReference type="EMBL" id="EIE25397.1"/>
    </source>
</evidence>
<dbReference type="SUPFAM" id="SSF52833">
    <property type="entry name" value="Thioredoxin-like"/>
    <property type="match status" value="1"/>
</dbReference>
<dbReference type="GO" id="GO:0005737">
    <property type="term" value="C:cytoplasm"/>
    <property type="evidence" value="ECO:0007669"/>
    <property type="project" value="TreeGrafter"/>
</dbReference>
<gene>
    <name evidence="3" type="ORF">COCSUDRAFT_61616</name>
</gene>
<dbReference type="OrthoDB" id="418495at2759"/>
<evidence type="ECO:0000259" key="2">
    <source>
        <dbReference type="Pfam" id="PF00462"/>
    </source>
</evidence>
<dbReference type="PROSITE" id="PS51354">
    <property type="entry name" value="GLUTAREDOXIN_2"/>
    <property type="match status" value="1"/>
</dbReference>
<proteinExistence type="predicted"/>
<dbReference type="AlphaFoldDB" id="I0Z428"/>
<reference evidence="3 4" key="1">
    <citation type="journal article" date="2012" name="Genome Biol.">
        <title>The genome of the polar eukaryotic microalga coccomyxa subellipsoidea reveals traits of cold adaptation.</title>
        <authorList>
            <person name="Blanc G."/>
            <person name="Agarkova I."/>
            <person name="Grimwood J."/>
            <person name="Kuo A."/>
            <person name="Brueggeman A."/>
            <person name="Dunigan D."/>
            <person name="Gurnon J."/>
            <person name="Ladunga I."/>
            <person name="Lindquist E."/>
            <person name="Lucas S."/>
            <person name="Pangilinan J."/>
            <person name="Proschold T."/>
            <person name="Salamov A."/>
            <person name="Schmutz J."/>
            <person name="Weeks D."/>
            <person name="Yamada T."/>
            <person name="Claverie J.M."/>
            <person name="Grigoriev I."/>
            <person name="Van Etten J."/>
            <person name="Lomsadze A."/>
            <person name="Borodovsky M."/>
        </authorList>
    </citation>
    <scope>NUCLEOTIDE SEQUENCE [LARGE SCALE GENOMIC DNA]</scope>
    <source>
        <strain evidence="3 4">C-169</strain>
    </source>
</reference>
<keyword evidence="4" id="KW-1185">Reference proteome</keyword>
<dbReference type="PANTHER" id="PTHR45694:SF18">
    <property type="entry name" value="GLUTAREDOXIN-1-RELATED"/>
    <property type="match status" value="1"/>
</dbReference>
<protein>
    <recommendedName>
        <fullName evidence="2">Glutaredoxin domain-containing protein</fullName>
    </recommendedName>
</protein>
<dbReference type="InterPro" id="IPR036249">
    <property type="entry name" value="Thioredoxin-like_sf"/>
</dbReference>
<dbReference type="Gene3D" id="3.40.30.10">
    <property type="entry name" value="Glutaredoxin"/>
    <property type="match status" value="1"/>
</dbReference>
<dbReference type="InterPro" id="IPR002109">
    <property type="entry name" value="Glutaredoxin"/>
</dbReference>
<sequence length="232" mass="25680">MQVRGLFKELNVDAKFFELDEMADGQDVQDALYDVSGSRTVPQVFVGGTYIGGADDTHSKYRSGELKKIFSDAGVSASLRRHQSDEFLHRLIQQERENRQLNAPQGGLRRKSAVPHMDELGQPDAVPAGDFKYFCVGMGIWDGERMKQNSKQASNPTDPVELPHCEGLEIISATQLQQTPVVLATSATIPSTSEPPREPQRPGPPQKYEPEPTAILSWSKRSGWRSGLGYIP</sequence>
<dbReference type="CDD" id="cd03419">
    <property type="entry name" value="GRX_GRXh_1_2_like"/>
    <property type="match status" value="1"/>
</dbReference>
<dbReference type="RefSeq" id="XP_005649941.1">
    <property type="nucleotide sequence ID" value="XM_005649884.1"/>
</dbReference>
<name>I0Z428_COCSC</name>
<dbReference type="GO" id="GO:0015038">
    <property type="term" value="F:glutathione disulfide oxidoreductase activity"/>
    <property type="evidence" value="ECO:0007669"/>
    <property type="project" value="TreeGrafter"/>
</dbReference>
<comment type="caution">
    <text evidence="3">The sequence shown here is derived from an EMBL/GenBank/DDBJ whole genome shotgun (WGS) entry which is preliminary data.</text>
</comment>
<dbReference type="GeneID" id="17043399"/>
<dbReference type="eggNOG" id="KOG1752">
    <property type="taxonomic scope" value="Eukaryota"/>
</dbReference>
<organism evidence="3 4">
    <name type="scientific">Coccomyxa subellipsoidea (strain C-169)</name>
    <name type="common">Green microalga</name>
    <dbReference type="NCBI Taxonomy" id="574566"/>
    <lineage>
        <taxon>Eukaryota</taxon>
        <taxon>Viridiplantae</taxon>
        <taxon>Chlorophyta</taxon>
        <taxon>core chlorophytes</taxon>
        <taxon>Trebouxiophyceae</taxon>
        <taxon>Trebouxiophyceae incertae sedis</taxon>
        <taxon>Coccomyxaceae</taxon>
        <taxon>Coccomyxa</taxon>
        <taxon>Coccomyxa subellipsoidea</taxon>
    </lineage>
</organism>
<dbReference type="KEGG" id="csl:COCSUDRAFT_61616"/>
<dbReference type="GO" id="GO:0034599">
    <property type="term" value="P:cellular response to oxidative stress"/>
    <property type="evidence" value="ECO:0007669"/>
    <property type="project" value="TreeGrafter"/>
</dbReference>
<dbReference type="Proteomes" id="UP000007264">
    <property type="component" value="Unassembled WGS sequence"/>
</dbReference>
<feature type="domain" description="Glutaredoxin" evidence="2">
    <location>
        <begin position="2"/>
        <end position="51"/>
    </location>
</feature>
<dbReference type="PANTHER" id="PTHR45694">
    <property type="entry name" value="GLUTAREDOXIN 2"/>
    <property type="match status" value="1"/>
</dbReference>
<dbReference type="PRINTS" id="PR00160">
    <property type="entry name" value="GLUTAREDOXIN"/>
</dbReference>
<evidence type="ECO:0000256" key="1">
    <source>
        <dbReference type="SAM" id="MobiDB-lite"/>
    </source>
</evidence>